<gene>
    <name evidence="2" type="primary">hybE</name>
    <name evidence="2" type="ORF">ACFSJC_14750</name>
</gene>
<dbReference type="Gene3D" id="3.30.1460.40">
    <property type="entry name" value="[NiFe]-hydrogenase assembly chaperone, HybE"/>
    <property type="match status" value="1"/>
</dbReference>
<evidence type="ECO:0000313" key="2">
    <source>
        <dbReference type="EMBL" id="MFD2113108.1"/>
    </source>
</evidence>
<accession>A0ABW4YBW1</accession>
<dbReference type="Proteomes" id="UP001597337">
    <property type="component" value="Unassembled WGS sequence"/>
</dbReference>
<proteinExistence type="inferred from homology"/>
<evidence type="ECO:0000256" key="1">
    <source>
        <dbReference type="ARBA" id="ARBA00006532"/>
    </source>
</evidence>
<reference evidence="3" key="1">
    <citation type="journal article" date="2019" name="Int. J. Syst. Evol. Microbiol.">
        <title>The Global Catalogue of Microorganisms (GCM) 10K type strain sequencing project: providing services to taxonomists for standard genome sequencing and annotation.</title>
        <authorList>
            <consortium name="The Broad Institute Genomics Platform"/>
            <consortium name="The Broad Institute Genome Sequencing Center for Infectious Disease"/>
            <person name="Wu L."/>
            <person name="Ma J."/>
        </authorList>
    </citation>
    <scope>NUCLEOTIDE SEQUENCE [LARGE SCALE GENOMIC DNA]</scope>
    <source>
        <strain evidence="3">KACC 12597</strain>
    </source>
</reference>
<dbReference type="EMBL" id="JBHUHX010000042">
    <property type="protein sequence ID" value="MFD2113108.1"/>
    <property type="molecule type" value="Genomic_DNA"/>
</dbReference>
<sequence>MPMSFEDLAVRLEVAFRRIHDTRMRGLPILNPALSVQVVGARLYAGDWFGVLITPWCMNLVWVPGADSSVRPGGRGSKQEVALPGGRCEFIASEEEHVGAFAACSIFSPMEGFPDQATAVATAEAVLDGLFSEPSPAPAAGISRRELLRGVWGR</sequence>
<dbReference type="Pfam" id="PF11939">
    <property type="entry name" value="NiFe-hyd_HybE"/>
    <property type="match status" value="1"/>
</dbReference>
<dbReference type="InterPro" id="IPR023994">
    <property type="entry name" value="NiFe-hyd_HybE"/>
</dbReference>
<name>A0ABW4YBW1_9GAMM</name>
<comment type="similarity">
    <text evidence="1">Belongs to the HupJ family.</text>
</comment>
<dbReference type="InterPro" id="IPR038530">
    <property type="entry name" value="NiFe-hyd_HybE_sf"/>
</dbReference>
<comment type="caution">
    <text evidence="2">The sequence shown here is derived from an EMBL/GenBank/DDBJ whole genome shotgun (WGS) entry which is preliminary data.</text>
</comment>
<keyword evidence="3" id="KW-1185">Reference proteome</keyword>
<evidence type="ECO:0000313" key="3">
    <source>
        <dbReference type="Proteomes" id="UP001597337"/>
    </source>
</evidence>
<protein>
    <submittedName>
        <fullName evidence="2">[NiFe]-hydrogenase assembly chaperone HybE</fullName>
    </submittedName>
</protein>
<organism evidence="2 3">
    <name type="scientific">Thiorhodococcus fuscus</name>
    <dbReference type="NCBI Taxonomy" id="527200"/>
    <lineage>
        <taxon>Bacteria</taxon>
        <taxon>Pseudomonadati</taxon>
        <taxon>Pseudomonadota</taxon>
        <taxon>Gammaproteobacteria</taxon>
        <taxon>Chromatiales</taxon>
        <taxon>Chromatiaceae</taxon>
        <taxon>Thiorhodococcus</taxon>
    </lineage>
</organism>
<dbReference type="NCBIfam" id="TIGR03993">
    <property type="entry name" value="hydrog_HybE"/>
    <property type="match status" value="1"/>
</dbReference>
<dbReference type="RefSeq" id="WP_386027795.1">
    <property type="nucleotide sequence ID" value="NZ_JBHUHX010000042.1"/>
</dbReference>